<organism evidence="1 2">
    <name type="scientific">Mucuna pruriens</name>
    <name type="common">Velvet bean</name>
    <name type="synonym">Dolichos pruriens</name>
    <dbReference type="NCBI Taxonomy" id="157652"/>
    <lineage>
        <taxon>Eukaryota</taxon>
        <taxon>Viridiplantae</taxon>
        <taxon>Streptophyta</taxon>
        <taxon>Embryophyta</taxon>
        <taxon>Tracheophyta</taxon>
        <taxon>Spermatophyta</taxon>
        <taxon>Magnoliopsida</taxon>
        <taxon>eudicotyledons</taxon>
        <taxon>Gunneridae</taxon>
        <taxon>Pentapetalae</taxon>
        <taxon>rosids</taxon>
        <taxon>fabids</taxon>
        <taxon>Fabales</taxon>
        <taxon>Fabaceae</taxon>
        <taxon>Papilionoideae</taxon>
        <taxon>50 kb inversion clade</taxon>
        <taxon>NPAAA clade</taxon>
        <taxon>indigoferoid/millettioid clade</taxon>
        <taxon>Phaseoleae</taxon>
        <taxon>Mucuna</taxon>
    </lineage>
</organism>
<dbReference type="Proteomes" id="UP000257109">
    <property type="component" value="Unassembled WGS sequence"/>
</dbReference>
<dbReference type="AlphaFoldDB" id="A0A371HQ75"/>
<gene>
    <name evidence="1" type="ORF">CR513_11287</name>
</gene>
<evidence type="ECO:0000313" key="1">
    <source>
        <dbReference type="EMBL" id="RDY04927.1"/>
    </source>
</evidence>
<protein>
    <submittedName>
        <fullName evidence="1">Uncharacterized protein</fullName>
    </submittedName>
</protein>
<keyword evidence="2" id="KW-1185">Reference proteome</keyword>
<reference evidence="1" key="1">
    <citation type="submission" date="2018-05" db="EMBL/GenBank/DDBJ databases">
        <title>Draft genome of Mucuna pruriens seed.</title>
        <authorList>
            <person name="Nnadi N.E."/>
            <person name="Vos R."/>
            <person name="Hasami M.H."/>
            <person name="Devisetty U.K."/>
            <person name="Aguiy J.C."/>
        </authorList>
    </citation>
    <scope>NUCLEOTIDE SEQUENCE [LARGE SCALE GENOMIC DNA]</scope>
    <source>
        <strain evidence="1">JCA_2017</strain>
    </source>
</reference>
<name>A0A371HQ75_MUCPR</name>
<accession>A0A371HQ75</accession>
<proteinExistence type="predicted"/>
<dbReference type="EMBL" id="QJKJ01001979">
    <property type="protein sequence ID" value="RDY04927.1"/>
    <property type="molecule type" value="Genomic_DNA"/>
</dbReference>
<feature type="non-terminal residue" evidence="1">
    <location>
        <position position="1"/>
    </location>
</feature>
<sequence length="87" mass="9736">MQIIDKHAQYAHTSISIPTSLFNGALETFIQARVDIIAFITRKKSSSNLHPFDLEIEKTLNRIRKSKNMHIGPNSSSVSSIIEIGDI</sequence>
<comment type="caution">
    <text evidence="1">The sequence shown here is derived from an EMBL/GenBank/DDBJ whole genome shotgun (WGS) entry which is preliminary data.</text>
</comment>
<evidence type="ECO:0000313" key="2">
    <source>
        <dbReference type="Proteomes" id="UP000257109"/>
    </source>
</evidence>